<evidence type="ECO:0000313" key="9">
    <source>
        <dbReference type="Proteomes" id="UP000772618"/>
    </source>
</evidence>
<comment type="subcellular location">
    <subcellularLocation>
        <location evidence="1">Cell membrane</location>
    </subcellularLocation>
</comment>
<feature type="domain" description="Glycosyltransferase 2-like" evidence="7">
    <location>
        <begin position="43"/>
        <end position="168"/>
    </location>
</feature>
<evidence type="ECO:0000256" key="5">
    <source>
        <dbReference type="ARBA" id="ARBA00023136"/>
    </source>
</evidence>
<organism evidence="8 9">
    <name type="scientific">Chryseosolibacter indicus</name>
    <dbReference type="NCBI Taxonomy" id="2782351"/>
    <lineage>
        <taxon>Bacteria</taxon>
        <taxon>Pseudomonadati</taxon>
        <taxon>Bacteroidota</taxon>
        <taxon>Cytophagia</taxon>
        <taxon>Cytophagales</taxon>
        <taxon>Chryseotaleaceae</taxon>
        <taxon>Chryseosolibacter</taxon>
    </lineage>
</organism>
<feature type="transmembrane region" description="Helical" evidence="6">
    <location>
        <begin position="6"/>
        <end position="26"/>
    </location>
</feature>
<sequence>MKNNVSEILAYVAVVGVWIRFWPYIINQFSKRSLKLKEVFSVSLIIPARNEANKISKLLDSLLHLDYPAVEIIVVDDGSTDHTRQIAEQYPVKVLSTPPKPHGWVGKSWACHIGAMSATGKYILFTDADTIHKPDSLKKAVAFLQKTKSKMISAPPFHINKLWWEKLLGPFFCLIHAGASPYDRISIDHPYALGQYLLLEKEFYHKIGGHVAVHNEVADDASLAKLVIANKGKFSMFAGVKLCEVQMYESFEAFIKGWLRILRLGIRELKPSVFFYTLLPLLTLNLANLFPFELTSWIPLLLTLICFALVQPKLGNFTISGLIVFPVSFMLFLTLSCWAAVGHLFNLPILWSGRLYIPEKKITTGNV</sequence>
<keyword evidence="3 8" id="KW-0328">Glycosyltransferase</keyword>
<keyword evidence="4 8" id="KW-0808">Transferase</keyword>
<dbReference type="EMBL" id="JAHESD010000001">
    <property type="protein sequence ID" value="MBT1701731.1"/>
    <property type="molecule type" value="Genomic_DNA"/>
</dbReference>
<reference evidence="8 9" key="1">
    <citation type="submission" date="2021-05" db="EMBL/GenBank/DDBJ databases">
        <title>A Polyphasic approach of four new species of the genus Ohtaekwangia: Ohtaekwangia histidinii sp. nov., Ohtaekwangia cretensis sp. nov., Ohtaekwangia indiensis sp. nov., Ohtaekwangia reichenbachii sp. nov. from diverse environment.</title>
        <authorList>
            <person name="Octaviana S."/>
        </authorList>
    </citation>
    <scope>NUCLEOTIDE SEQUENCE [LARGE SCALE GENOMIC DNA]</scope>
    <source>
        <strain evidence="8 9">PWU20</strain>
    </source>
</reference>
<keyword evidence="2" id="KW-1003">Cell membrane</keyword>
<evidence type="ECO:0000256" key="1">
    <source>
        <dbReference type="ARBA" id="ARBA00004236"/>
    </source>
</evidence>
<dbReference type="SUPFAM" id="SSF53448">
    <property type="entry name" value="Nucleotide-diphospho-sugar transferases"/>
    <property type="match status" value="1"/>
</dbReference>
<feature type="transmembrane region" description="Helical" evidence="6">
    <location>
        <begin position="296"/>
        <end position="315"/>
    </location>
</feature>
<dbReference type="InterPro" id="IPR001173">
    <property type="entry name" value="Glyco_trans_2-like"/>
</dbReference>
<dbReference type="Proteomes" id="UP000772618">
    <property type="component" value="Unassembled WGS sequence"/>
</dbReference>
<comment type="caution">
    <text evidence="8">The sequence shown here is derived from an EMBL/GenBank/DDBJ whole genome shotgun (WGS) entry which is preliminary data.</text>
</comment>
<dbReference type="PANTHER" id="PTHR43646:SF2">
    <property type="entry name" value="GLYCOSYLTRANSFERASE 2-LIKE DOMAIN-CONTAINING PROTEIN"/>
    <property type="match status" value="1"/>
</dbReference>
<protein>
    <submittedName>
        <fullName evidence="8">Glycosyltransferase</fullName>
        <ecNumber evidence="8">2.4.-.-</ecNumber>
    </submittedName>
</protein>
<gene>
    <name evidence="8" type="ORF">KK060_00470</name>
</gene>
<dbReference type="InterPro" id="IPR029044">
    <property type="entry name" value="Nucleotide-diphossugar_trans"/>
</dbReference>
<name>A0ABS5VP01_9BACT</name>
<keyword evidence="6" id="KW-1133">Transmembrane helix</keyword>
<evidence type="ECO:0000259" key="7">
    <source>
        <dbReference type="Pfam" id="PF00535"/>
    </source>
</evidence>
<feature type="transmembrane region" description="Helical" evidence="6">
    <location>
        <begin position="322"/>
        <end position="345"/>
    </location>
</feature>
<dbReference type="PANTHER" id="PTHR43646">
    <property type="entry name" value="GLYCOSYLTRANSFERASE"/>
    <property type="match status" value="1"/>
</dbReference>
<keyword evidence="9" id="KW-1185">Reference proteome</keyword>
<keyword evidence="6" id="KW-0812">Transmembrane</keyword>
<evidence type="ECO:0000256" key="3">
    <source>
        <dbReference type="ARBA" id="ARBA00022676"/>
    </source>
</evidence>
<evidence type="ECO:0000256" key="2">
    <source>
        <dbReference type="ARBA" id="ARBA00022475"/>
    </source>
</evidence>
<dbReference type="EC" id="2.4.-.-" evidence="8"/>
<dbReference type="GO" id="GO:0016757">
    <property type="term" value="F:glycosyltransferase activity"/>
    <property type="evidence" value="ECO:0007669"/>
    <property type="project" value="UniProtKB-KW"/>
</dbReference>
<keyword evidence="5 6" id="KW-0472">Membrane</keyword>
<accession>A0ABS5VP01</accession>
<dbReference type="RefSeq" id="WP_254151431.1">
    <property type="nucleotide sequence ID" value="NZ_JAHESD010000001.1"/>
</dbReference>
<proteinExistence type="predicted"/>
<evidence type="ECO:0000313" key="8">
    <source>
        <dbReference type="EMBL" id="MBT1701731.1"/>
    </source>
</evidence>
<evidence type="ECO:0000256" key="4">
    <source>
        <dbReference type="ARBA" id="ARBA00022679"/>
    </source>
</evidence>
<evidence type="ECO:0000256" key="6">
    <source>
        <dbReference type="SAM" id="Phobius"/>
    </source>
</evidence>
<dbReference type="Gene3D" id="3.90.550.10">
    <property type="entry name" value="Spore Coat Polysaccharide Biosynthesis Protein SpsA, Chain A"/>
    <property type="match status" value="1"/>
</dbReference>
<dbReference type="Pfam" id="PF00535">
    <property type="entry name" value="Glycos_transf_2"/>
    <property type="match status" value="1"/>
</dbReference>